<dbReference type="RefSeq" id="WP_085792084.1">
    <property type="nucleotide sequence ID" value="NZ_FWFK01000004.1"/>
</dbReference>
<dbReference type="Pfam" id="PF03144">
    <property type="entry name" value="GTP_EFTU_D2"/>
    <property type="match status" value="1"/>
</dbReference>
<dbReference type="FunFam" id="3.30.70.240:FF:000007">
    <property type="entry name" value="Translation factor GUF1, mitochondrial"/>
    <property type="match status" value="1"/>
</dbReference>
<dbReference type="InterPro" id="IPR005225">
    <property type="entry name" value="Small_GTP-bd"/>
</dbReference>
<dbReference type="Gene3D" id="3.30.70.240">
    <property type="match status" value="1"/>
</dbReference>
<comment type="similarity">
    <text evidence="1 12">Belongs to the TRAFAC class translation factor GTPase superfamily. Classic translation factor GTPase family. LepA subfamily.</text>
</comment>
<dbReference type="GO" id="GO:0043022">
    <property type="term" value="F:ribosome binding"/>
    <property type="evidence" value="ECO:0007669"/>
    <property type="project" value="UniProtKB-UniRule"/>
</dbReference>
<keyword evidence="7 12" id="KW-0472">Membrane</keyword>
<dbReference type="OrthoDB" id="9802948at2"/>
<gene>
    <name evidence="12 14" type="primary">lepA</name>
    <name evidence="14" type="ORF">ROJ8625_02387</name>
</gene>
<proteinExistence type="inferred from homology"/>
<dbReference type="PANTHER" id="PTHR43512">
    <property type="entry name" value="TRANSLATION FACTOR GUF1-RELATED"/>
    <property type="match status" value="1"/>
</dbReference>
<dbReference type="CDD" id="cd03709">
    <property type="entry name" value="lepA_C"/>
    <property type="match status" value="1"/>
</dbReference>
<dbReference type="GO" id="GO:0003924">
    <property type="term" value="F:GTPase activity"/>
    <property type="evidence" value="ECO:0007669"/>
    <property type="project" value="UniProtKB-UniRule"/>
</dbReference>
<dbReference type="InterPro" id="IPR035647">
    <property type="entry name" value="EFG_III/V"/>
</dbReference>
<name>A0A1X6ZE70_9RHOB</name>
<evidence type="ECO:0000256" key="1">
    <source>
        <dbReference type="ARBA" id="ARBA00005454"/>
    </source>
</evidence>
<dbReference type="Gene3D" id="3.40.50.300">
    <property type="entry name" value="P-loop containing nucleotide triphosphate hydrolases"/>
    <property type="match status" value="1"/>
</dbReference>
<dbReference type="InterPro" id="IPR000795">
    <property type="entry name" value="T_Tr_GTP-bd_dom"/>
</dbReference>
<evidence type="ECO:0000256" key="3">
    <source>
        <dbReference type="ARBA" id="ARBA00022741"/>
    </source>
</evidence>
<sequence length="600" mass="66903">MTPLSRIRNFSIVAHIDHGKSTLADRLIQLTGTVSERDMQDQLLDSMDIERERGITIKANTVRIEYPAKDGETYVLNLIDTPGHVDFAYEVARSMQAVEGSLLVVDATQGVEAQTLANVYTAIDADHEIVPVLNKVDLPAADPDRVREQIEDVIGIDASEACLISAKTGIGIPDVLEAIVQKLPPPEGGDPDAPLKAMLVDSKYDQYLGVICIVRVIDGTLKKGDRIRMIKTGGTYDVDDVGVYRPAMKAVQTLGPGEIGYLNASIKQVRDTRVGDTITHEKRPCETPLPGFKPSVPVVFCGLFPVDANDFEDMRDAIEKLALNDASFTYEMETSAALGFGFRCGFLGLLHLEVIRDRLEREYNIELITTAPSVIYHLYTKDGERKDLHNPADMPDQTHVAHIEEPRIKATIMVPDEYLGDVLKLCQERRGIQLDLTYVGGRAMAVYDLPLNEVVFDFYDRLKSVTKGYASFDYEMIGYREDNLVKMQILVNDEPVDALAMMVHRDRAEQRGRAMCEKLKELIPRHMFKIPIQAAIGAKVIARETLSAMRKDVTAKCYGGDATRKKKLLEKQKAGKKKMRQFGKVEIPQEAFISALKMDS</sequence>
<comment type="subcellular location">
    <subcellularLocation>
        <location evidence="12">Cell membrane</location>
        <topology evidence="12">Peripheral membrane protein</topology>
        <orientation evidence="12">Cytoplasmic side</orientation>
    </subcellularLocation>
</comment>
<evidence type="ECO:0000256" key="7">
    <source>
        <dbReference type="ARBA" id="ARBA00023136"/>
    </source>
</evidence>
<reference evidence="14 15" key="1">
    <citation type="submission" date="2017-03" db="EMBL/GenBank/DDBJ databases">
        <authorList>
            <person name="Afonso C.L."/>
            <person name="Miller P.J."/>
            <person name="Scott M.A."/>
            <person name="Spackman E."/>
            <person name="Goraichik I."/>
            <person name="Dimitrov K.M."/>
            <person name="Suarez D.L."/>
            <person name="Swayne D.E."/>
        </authorList>
    </citation>
    <scope>NUCLEOTIDE SEQUENCE [LARGE SCALE GENOMIC DNA]</scope>
    <source>
        <strain evidence="14 15">CECT 8625</strain>
    </source>
</reference>
<protein>
    <recommendedName>
        <fullName evidence="11 12">Elongation factor 4</fullName>
        <shortName evidence="12">EF-4</shortName>
        <ecNumber evidence="11 12">3.6.5.n1</ecNumber>
    </recommendedName>
    <alternativeName>
        <fullName evidence="12">Ribosomal back-translocase LepA</fullName>
    </alternativeName>
</protein>
<comment type="function">
    <text evidence="9 12">Required for accurate and efficient protein synthesis under certain stress conditions. May act as a fidelity factor of the translation reaction, by catalyzing a one-codon backward translocation of tRNAs on improperly translocated ribosomes. Back-translocation proceeds from a post-translocation (POST) complex to a pre-translocation (PRE) complex, thus giving elongation factor G a second chance to translocate the tRNAs correctly. Binds to ribosomes in a GTP-dependent manner.</text>
</comment>
<dbReference type="PROSITE" id="PS00301">
    <property type="entry name" value="G_TR_1"/>
    <property type="match status" value="1"/>
</dbReference>
<dbReference type="PROSITE" id="PS51722">
    <property type="entry name" value="G_TR_2"/>
    <property type="match status" value="1"/>
</dbReference>
<evidence type="ECO:0000313" key="15">
    <source>
        <dbReference type="Proteomes" id="UP000193570"/>
    </source>
</evidence>
<dbReference type="CDD" id="cd01890">
    <property type="entry name" value="LepA"/>
    <property type="match status" value="1"/>
</dbReference>
<keyword evidence="4 12" id="KW-0378">Hydrolase</keyword>
<dbReference type="GO" id="GO:0045727">
    <property type="term" value="P:positive regulation of translation"/>
    <property type="evidence" value="ECO:0007669"/>
    <property type="project" value="UniProtKB-UniRule"/>
</dbReference>
<dbReference type="AlphaFoldDB" id="A0A1X6ZE70"/>
<keyword evidence="2 12" id="KW-1003">Cell membrane</keyword>
<dbReference type="InterPro" id="IPR035654">
    <property type="entry name" value="LepA_IV"/>
</dbReference>
<dbReference type="GO" id="GO:0005886">
    <property type="term" value="C:plasma membrane"/>
    <property type="evidence" value="ECO:0007669"/>
    <property type="project" value="UniProtKB-SubCell"/>
</dbReference>
<organism evidence="14 15">
    <name type="scientific">Roseivivax jejudonensis</name>
    <dbReference type="NCBI Taxonomy" id="1529041"/>
    <lineage>
        <taxon>Bacteria</taxon>
        <taxon>Pseudomonadati</taxon>
        <taxon>Pseudomonadota</taxon>
        <taxon>Alphaproteobacteria</taxon>
        <taxon>Rhodobacterales</taxon>
        <taxon>Roseobacteraceae</taxon>
        <taxon>Roseivivax</taxon>
    </lineage>
</organism>
<dbReference type="SUPFAM" id="SSF52540">
    <property type="entry name" value="P-loop containing nucleoside triphosphate hydrolases"/>
    <property type="match status" value="1"/>
</dbReference>
<dbReference type="Pfam" id="PF06421">
    <property type="entry name" value="LepA_C"/>
    <property type="match status" value="1"/>
</dbReference>
<dbReference type="SMART" id="SM00838">
    <property type="entry name" value="EFG_C"/>
    <property type="match status" value="1"/>
</dbReference>
<comment type="similarity">
    <text evidence="10">Belongs to the GTP-binding elongation factor family. LepA subfamily.</text>
</comment>
<dbReference type="EC" id="3.6.5.n1" evidence="11 12"/>
<dbReference type="Proteomes" id="UP000193570">
    <property type="component" value="Unassembled WGS sequence"/>
</dbReference>
<dbReference type="Pfam" id="PF00009">
    <property type="entry name" value="GTP_EFTU"/>
    <property type="match status" value="1"/>
</dbReference>
<dbReference type="InterPro" id="IPR004161">
    <property type="entry name" value="EFTu-like_2"/>
</dbReference>
<dbReference type="InterPro" id="IPR006297">
    <property type="entry name" value="EF-4"/>
</dbReference>
<evidence type="ECO:0000256" key="4">
    <source>
        <dbReference type="ARBA" id="ARBA00022801"/>
    </source>
</evidence>
<feature type="binding site" evidence="12">
    <location>
        <begin position="134"/>
        <end position="137"/>
    </location>
    <ligand>
        <name>GTP</name>
        <dbReference type="ChEBI" id="CHEBI:37565"/>
    </ligand>
</feature>
<dbReference type="Gene3D" id="3.30.70.870">
    <property type="entry name" value="Elongation Factor G (Translational Gtpase), domain 3"/>
    <property type="match status" value="1"/>
</dbReference>
<feature type="binding site" evidence="12">
    <location>
        <begin position="17"/>
        <end position="22"/>
    </location>
    <ligand>
        <name>GTP</name>
        <dbReference type="ChEBI" id="CHEBI:37565"/>
    </ligand>
</feature>
<comment type="catalytic activity">
    <reaction evidence="8 12">
        <text>GTP + H2O = GDP + phosphate + H(+)</text>
        <dbReference type="Rhea" id="RHEA:19669"/>
        <dbReference type="ChEBI" id="CHEBI:15377"/>
        <dbReference type="ChEBI" id="CHEBI:15378"/>
        <dbReference type="ChEBI" id="CHEBI:37565"/>
        <dbReference type="ChEBI" id="CHEBI:43474"/>
        <dbReference type="ChEBI" id="CHEBI:58189"/>
        <dbReference type="EC" id="3.6.5.n1"/>
    </reaction>
</comment>
<dbReference type="HAMAP" id="MF_00071">
    <property type="entry name" value="LepA"/>
    <property type="match status" value="1"/>
</dbReference>
<evidence type="ECO:0000256" key="2">
    <source>
        <dbReference type="ARBA" id="ARBA00022475"/>
    </source>
</evidence>
<dbReference type="GO" id="GO:0005525">
    <property type="term" value="F:GTP binding"/>
    <property type="evidence" value="ECO:0007669"/>
    <property type="project" value="UniProtKB-UniRule"/>
</dbReference>
<dbReference type="InterPro" id="IPR027417">
    <property type="entry name" value="P-loop_NTPase"/>
</dbReference>
<keyword evidence="5 12" id="KW-0648">Protein biosynthesis</keyword>
<dbReference type="Gene3D" id="2.40.30.10">
    <property type="entry name" value="Translation factors"/>
    <property type="match status" value="1"/>
</dbReference>
<dbReference type="FunFam" id="3.30.70.2570:FF:000001">
    <property type="entry name" value="Translation factor GUF1, mitochondrial"/>
    <property type="match status" value="1"/>
</dbReference>
<evidence type="ECO:0000256" key="5">
    <source>
        <dbReference type="ARBA" id="ARBA00022917"/>
    </source>
</evidence>
<evidence type="ECO:0000313" key="14">
    <source>
        <dbReference type="EMBL" id="SLN48765.1"/>
    </source>
</evidence>
<evidence type="ECO:0000256" key="12">
    <source>
        <dbReference type="HAMAP-Rule" id="MF_00071"/>
    </source>
</evidence>
<keyword evidence="3 12" id="KW-0547">Nucleotide-binding</keyword>
<evidence type="ECO:0000256" key="11">
    <source>
        <dbReference type="ARBA" id="ARBA00066744"/>
    </source>
</evidence>
<dbReference type="GO" id="GO:0003746">
    <property type="term" value="F:translation elongation factor activity"/>
    <property type="evidence" value="ECO:0007669"/>
    <property type="project" value="UniProtKB-UniRule"/>
</dbReference>
<keyword evidence="15" id="KW-1185">Reference proteome</keyword>
<dbReference type="FunFam" id="2.40.30.10:FF:000015">
    <property type="entry name" value="Translation factor GUF1, mitochondrial"/>
    <property type="match status" value="1"/>
</dbReference>
<dbReference type="PRINTS" id="PR00315">
    <property type="entry name" value="ELONGATNFCT"/>
</dbReference>
<dbReference type="NCBIfam" id="TIGR01393">
    <property type="entry name" value="lepA"/>
    <property type="match status" value="1"/>
</dbReference>
<dbReference type="NCBIfam" id="TIGR00231">
    <property type="entry name" value="small_GTP"/>
    <property type="match status" value="1"/>
</dbReference>
<dbReference type="CDD" id="cd16260">
    <property type="entry name" value="EF4_III"/>
    <property type="match status" value="1"/>
</dbReference>
<dbReference type="SUPFAM" id="SSF54980">
    <property type="entry name" value="EF-G C-terminal domain-like"/>
    <property type="match status" value="2"/>
</dbReference>
<evidence type="ECO:0000256" key="8">
    <source>
        <dbReference type="ARBA" id="ARBA00050293"/>
    </source>
</evidence>
<dbReference type="InterPro" id="IPR013842">
    <property type="entry name" value="LepA_CTD"/>
</dbReference>
<evidence type="ECO:0000256" key="10">
    <source>
        <dbReference type="ARBA" id="ARBA00061052"/>
    </source>
</evidence>
<feature type="domain" description="Tr-type G" evidence="13">
    <location>
        <begin position="5"/>
        <end position="187"/>
    </location>
</feature>
<dbReference type="CDD" id="cd03699">
    <property type="entry name" value="EF4_II"/>
    <property type="match status" value="1"/>
</dbReference>
<dbReference type="EMBL" id="FWFK01000004">
    <property type="protein sequence ID" value="SLN48765.1"/>
    <property type="molecule type" value="Genomic_DNA"/>
</dbReference>
<dbReference type="FunFam" id="3.30.70.870:FF:000004">
    <property type="entry name" value="Translation factor GUF1, mitochondrial"/>
    <property type="match status" value="1"/>
</dbReference>
<dbReference type="PANTHER" id="PTHR43512:SF4">
    <property type="entry name" value="TRANSLATION FACTOR GUF1 HOMOLOG, CHLOROPLASTIC"/>
    <property type="match status" value="1"/>
</dbReference>
<keyword evidence="14" id="KW-0251">Elongation factor</keyword>
<dbReference type="Gene3D" id="3.30.70.2570">
    <property type="entry name" value="Elongation factor 4, C-terminal domain"/>
    <property type="match status" value="1"/>
</dbReference>
<accession>A0A1X6ZE70</accession>
<keyword evidence="6 12" id="KW-0342">GTP-binding</keyword>
<dbReference type="FunFam" id="3.40.50.300:FF:000078">
    <property type="entry name" value="Elongation factor 4"/>
    <property type="match status" value="1"/>
</dbReference>
<dbReference type="GO" id="GO:0097216">
    <property type="term" value="F:guanosine tetraphosphate binding"/>
    <property type="evidence" value="ECO:0007669"/>
    <property type="project" value="UniProtKB-ARBA"/>
</dbReference>
<dbReference type="InterPro" id="IPR000640">
    <property type="entry name" value="EFG_V-like"/>
</dbReference>
<evidence type="ECO:0000256" key="6">
    <source>
        <dbReference type="ARBA" id="ARBA00023134"/>
    </source>
</evidence>
<evidence type="ECO:0000259" key="13">
    <source>
        <dbReference type="PROSITE" id="PS51722"/>
    </source>
</evidence>
<dbReference type="InterPro" id="IPR038363">
    <property type="entry name" value="LepA_C_sf"/>
</dbReference>
<dbReference type="InterPro" id="IPR031157">
    <property type="entry name" value="G_TR_CS"/>
</dbReference>
<dbReference type="Pfam" id="PF00679">
    <property type="entry name" value="EFG_C"/>
    <property type="match status" value="1"/>
</dbReference>
<evidence type="ECO:0000256" key="9">
    <source>
        <dbReference type="ARBA" id="ARBA00057626"/>
    </source>
</evidence>